<feature type="domain" description="Mediator complex subunit Med1" evidence="10">
    <location>
        <begin position="44"/>
        <end position="380"/>
    </location>
</feature>
<evidence type="ECO:0000313" key="11">
    <source>
        <dbReference type="EMBL" id="TWW70758.1"/>
    </source>
</evidence>
<keyword evidence="6 9" id="KW-0804">Transcription</keyword>
<dbReference type="GO" id="GO:0046966">
    <property type="term" value="F:nuclear thyroid hormone receptor binding"/>
    <property type="evidence" value="ECO:0007669"/>
    <property type="project" value="TreeGrafter"/>
</dbReference>
<evidence type="ECO:0000256" key="7">
    <source>
        <dbReference type="ARBA" id="ARBA00023242"/>
    </source>
</evidence>
<keyword evidence="4 9" id="KW-0805">Transcription regulation</keyword>
<keyword evidence="5 9" id="KW-0010">Activator</keyword>
<dbReference type="GO" id="GO:0016592">
    <property type="term" value="C:mediator complex"/>
    <property type="evidence" value="ECO:0007669"/>
    <property type="project" value="InterPro"/>
</dbReference>
<protein>
    <recommendedName>
        <fullName evidence="3 9">Mediator of RNA polymerase II transcription subunit 1</fullName>
    </recommendedName>
    <alternativeName>
        <fullName evidence="8 9">Mediator complex subunit 1</fullName>
    </alternativeName>
</protein>
<organism evidence="11 12">
    <name type="scientific">Takifugu flavidus</name>
    <name type="common">sansaifugu</name>
    <dbReference type="NCBI Taxonomy" id="433684"/>
    <lineage>
        <taxon>Eukaryota</taxon>
        <taxon>Metazoa</taxon>
        <taxon>Chordata</taxon>
        <taxon>Craniata</taxon>
        <taxon>Vertebrata</taxon>
        <taxon>Euteleostomi</taxon>
        <taxon>Actinopterygii</taxon>
        <taxon>Neopterygii</taxon>
        <taxon>Teleostei</taxon>
        <taxon>Neoteleostei</taxon>
        <taxon>Acanthomorphata</taxon>
        <taxon>Eupercaria</taxon>
        <taxon>Tetraodontiformes</taxon>
        <taxon>Tetradontoidea</taxon>
        <taxon>Tetraodontidae</taxon>
        <taxon>Takifugu</taxon>
    </lineage>
</organism>
<dbReference type="GO" id="GO:0042809">
    <property type="term" value="F:nuclear vitamin D receptor binding"/>
    <property type="evidence" value="ECO:0007669"/>
    <property type="project" value="TreeGrafter"/>
</dbReference>
<keyword evidence="7 9" id="KW-0539">Nucleus</keyword>
<dbReference type="PANTHER" id="PTHR12881">
    <property type="entry name" value="MEDIATOR OF RNA POLYMERASE II TRANSCRIPTION SUBUNIT 1"/>
    <property type="match status" value="1"/>
</dbReference>
<keyword evidence="12" id="KW-1185">Reference proteome</keyword>
<evidence type="ECO:0000259" key="10">
    <source>
        <dbReference type="Pfam" id="PF10744"/>
    </source>
</evidence>
<evidence type="ECO:0000256" key="6">
    <source>
        <dbReference type="ARBA" id="ARBA00023163"/>
    </source>
</evidence>
<dbReference type="AlphaFoldDB" id="A0A5C6NVA7"/>
<comment type="caution">
    <text evidence="11">The sequence shown here is derived from an EMBL/GenBank/DDBJ whole genome shotgun (WGS) entry which is preliminary data.</text>
</comment>
<dbReference type="GO" id="GO:0003712">
    <property type="term" value="F:transcription coregulator activity"/>
    <property type="evidence" value="ECO:0007669"/>
    <property type="project" value="InterPro"/>
</dbReference>
<evidence type="ECO:0000256" key="5">
    <source>
        <dbReference type="ARBA" id="ARBA00023159"/>
    </source>
</evidence>
<name>A0A5C6NVA7_9TELE</name>
<evidence type="ECO:0000313" key="12">
    <source>
        <dbReference type="Proteomes" id="UP000324091"/>
    </source>
</evidence>
<dbReference type="InterPro" id="IPR019680">
    <property type="entry name" value="Mediator_Med1"/>
</dbReference>
<sequence>MNANLILENLHLKFANKTWNETFNLVRTCTEKPMEWSKPLCSALERLQEVLNASSTDLIRHHLQRMARQQGMDFHISEATCCLTADLFRLEVALLPCGGVENVKLTPHAGFPIHCESLLQLLRAENFSEFSAKLTDLLSQYNIPGDKETKLRLFESLQLLAQDLQCMSSLPRVQLDSEAQIQLINDGLMGCLKAANADHPLTIQFYSVPAPGSNASDLFVQGAQVTIGASDAMHKLQLASALIEPAVTEDQRTPVFLPLSEVPHQSLPGCFLLRLQPPMPLILSFITKISSITGVLPDVDLQGEPLPKVLTSGYAKSHKEDEKDAVFSEGFILPGAAWDVPARRAAVVDHIPFTHPSHVPALLEILRHQSAINALLRSCVAKAAAEYPVSDLYELLPESETSFSVTFQRRDADSLAVLLVNITDSRQISCKLFGAGTQDPSLVEMLSSVLTRSMSVPLTLMALHSQR</sequence>
<comment type="function">
    <text evidence="9">Component of the Mediator complex, a coactivator involved in the regulated transcription of nearly all RNA polymerase II-dependent genes. Mediator functions as a bridge to convey information from gene-specific regulatory proteins to the basal RNA polymerase II transcription machinery. Mediator is recruited to promoters by direct interactions with regulatory proteins and serves as a scaffold for the assembly of a functional preinitiation complex with RNA polymerase II and the general transcription factors.</text>
</comment>
<reference evidence="11 12" key="1">
    <citation type="submission" date="2019-04" db="EMBL/GenBank/DDBJ databases">
        <title>Chromosome genome assembly for Takifugu flavidus.</title>
        <authorList>
            <person name="Xiao S."/>
        </authorList>
    </citation>
    <scope>NUCLEOTIDE SEQUENCE [LARGE SCALE GENOMIC DNA]</scope>
    <source>
        <strain evidence="11">HTHZ2018</strain>
        <tissue evidence="11">Muscle</tissue>
    </source>
</reference>
<evidence type="ECO:0000256" key="2">
    <source>
        <dbReference type="ARBA" id="ARBA00006210"/>
    </source>
</evidence>
<evidence type="ECO:0000256" key="9">
    <source>
        <dbReference type="RuleBase" id="RU364059"/>
    </source>
</evidence>
<evidence type="ECO:0000256" key="1">
    <source>
        <dbReference type="ARBA" id="ARBA00004123"/>
    </source>
</evidence>
<evidence type="ECO:0000256" key="3">
    <source>
        <dbReference type="ARBA" id="ARBA00020612"/>
    </source>
</evidence>
<dbReference type="EMBL" id="RHFK02000009">
    <property type="protein sequence ID" value="TWW70758.1"/>
    <property type="molecule type" value="Genomic_DNA"/>
</dbReference>
<accession>A0A5C6NVA7</accession>
<comment type="similarity">
    <text evidence="2 9">Belongs to the Mediator complex subunit 1 family.</text>
</comment>
<dbReference type="GO" id="GO:0045944">
    <property type="term" value="P:positive regulation of transcription by RNA polymerase II"/>
    <property type="evidence" value="ECO:0007669"/>
    <property type="project" value="UniProtKB-ARBA"/>
</dbReference>
<evidence type="ECO:0000256" key="4">
    <source>
        <dbReference type="ARBA" id="ARBA00023015"/>
    </source>
</evidence>
<proteinExistence type="inferred from homology"/>
<comment type="subcellular location">
    <subcellularLocation>
        <location evidence="1 9">Nucleus</location>
    </subcellularLocation>
</comment>
<dbReference type="InterPro" id="IPR051999">
    <property type="entry name" value="Mediator_complex_subunit_1"/>
</dbReference>
<gene>
    <name evidence="11" type="ORF">D4764_17G0002410</name>
</gene>
<dbReference type="Proteomes" id="UP000324091">
    <property type="component" value="Chromosome 17"/>
</dbReference>
<dbReference type="PANTHER" id="PTHR12881:SF4">
    <property type="entry name" value="MEDIATOR OF RNA POLYMERASE II TRANSCRIPTION SUBUNIT 1"/>
    <property type="match status" value="1"/>
</dbReference>
<dbReference type="GO" id="GO:0097067">
    <property type="term" value="P:cellular response to thyroid hormone stimulus"/>
    <property type="evidence" value="ECO:0007669"/>
    <property type="project" value="TreeGrafter"/>
</dbReference>
<evidence type="ECO:0000256" key="8">
    <source>
        <dbReference type="ARBA" id="ARBA00031254"/>
    </source>
</evidence>
<dbReference type="GO" id="GO:0042974">
    <property type="term" value="F:nuclear retinoic acid receptor binding"/>
    <property type="evidence" value="ECO:0007669"/>
    <property type="project" value="TreeGrafter"/>
</dbReference>
<dbReference type="Pfam" id="PF10744">
    <property type="entry name" value="Med1"/>
    <property type="match status" value="1"/>
</dbReference>